<dbReference type="InterPro" id="IPR003489">
    <property type="entry name" value="RHF/RaiA"/>
</dbReference>
<dbReference type="EMBL" id="FNYH01000001">
    <property type="protein sequence ID" value="SEI40616.1"/>
    <property type="molecule type" value="Genomic_DNA"/>
</dbReference>
<dbReference type="FunFam" id="3.30.160.100:FF:000001">
    <property type="entry name" value="Ribosome hibernation promoting factor"/>
    <property type="match status" value="1"/>
</dbReference>
<comment type="similarity">
    <text evidence="2">Belongs to the HPF/YfiA ribosome-associated protein family. Short HPF subfamily.</text>
</comment>
<comment type="subunit">
    <text evidence="3">Associates exclusively with 100S ribosomes, which are dimers of 70S ribosomes.</text>
</comment>
<evidence type="ECO:0000256" key="1">
    <source>
        <dbReference type="ARBA" id="ARBA00022845"/>
    </source>
</evidence>
<dbReference type="Gene3D" id="3.30.160.100">
    <property type="entry name" value="Ribosome hibernation promotion factor-like"/>
    <property type="match status" value="1"/>
</dbReference>
<evidence type="ECO:0000313" key="6">
    <source>
        <dbReference type="EMBL" id="SEI40616.1"/>
    </source>
</evidence>
<dbReference type="NCBIfam" id="TIGR00741">
    <property type="entry name" value="yfiA"/>
    <property type="match status" value="1"/>
</dbReference>
<dbReference type="Pfam" id="PF02482">
    <property type="entry name" value="Ribosomal_S30AE"/>
    <property type="match status" value="1"/>
</dbReference>
<evidence type="ECO:0000313" key="7">
    <source>
        <dbReference type="Proteomes" id="UP000242999"/>
    </source>
</evidence>
<evidence type="ECO:0000256" key="4">
    <source>
        <dbReference type="ARBA" id="ARBA00041148"/>
    </source>
</evidence>
<dbReference type="CDD" id="cd00552">
    <property type="entry name" value="RaiA"/>
    <property type="match status" value="1"/>
</dbReference>
<dbReference type="GO" id="GO:0022627">
    <property type="term" value="C:cytosolic small ribosomal subunit"/>
    <property type="evidence" value="ECO:0007669"/>
    <property type="project" value="TreeGrafter"/>
</dbReference>
<protein>
    <recommendedName>
        <fullName evidence="4">Ribosome hibernation promoting factor</fullName>
    </recommendedName>
    <alternativeName>
        <fullName evidence="5">Hibernation factor HPF</fullName>
    </alternativeName>
</protein>
<dbReference type="STRING" id="64971.SAMN05421831_101327"/>
<dbReference type="SUPFAM" id="SSF69754">
    <property type="entry name" value="Ribosome binding protein Y (YfiA homologue)"/>
    <property type="match status" value="1"/>
</dbReference>
<accession>A0A1H6QFE5</accession>
<dbReference type="PANTHER" id="PTHR33231:SF1">
    <property type="entry name" value="30S RIBOSOMAL PROTEIN"/>
    <property type="match status" value="1"/>
</dbReference>
<organism evidence="6 7">
    <name type="scientific">Allopseudospirillum japonicum</name>
    <dbReference type="NCBI Taxonomy" id="64971"/>
    <lineage>
        <taxon>Bacteria</taxon>
        <taxon>Pseudomonadati</taxon>
        <taxon>Pseudomonadota</taxon>
        <taxon>Gammaproteobacteria</taxon>
        <taxon>Oceanospirillales</taxon>
        <taxon>Oceanospirillaceae</taxon>
        <taxon>Allopseudospirillum</taxon>
    </lineage>
</organism>
<dbReference type="GO" id="GO:0045900">
    <property type="term" value="P:negative regulation of translational elongation"/>
    <property type="evidence" value="ECO:0007669"/>
    <property type="project" value="TreeGrafter"/>
</dbReference>
<proteinExistence type="inferred from homology"/>
<dbReference type="AlphaFoldDB" id="A0A1H6QFE5"/>
<dbReference type="InterPro" id="IPR050574">
    <property type="entry name" value="HPF/YfiA_ribosome-assoc"/>
</dbReference>
<dbReference type="Proteomes" id="UP000242999">
    <property type="component" value="Unassembled WGS sequence"/>
</dbReference>
<sequence>MQLNITGHHLELTDALHEYVNTKFTRLERHYDHITNVQVTLTVEKERQIAEATLSVTGGEVHAHAESEDMYAAIDGLVDKLDRQLIKHKEKTQARLQGADAR</sequence>
<reference evidence="7" key="1">
    <citation type="submission" date="2016-10" db="EMBL/GenBank/DDBJ databases">
        <authorList>
            <person name="Varghese N."/>
            <person name="Submissions S."/>
        </authorList>
    </citation>
    <scope>NUCLEOTIDE SEQUENCE [LARGE SCALE GENOMIC DNA]</scope>
    <source>
        <strain evidence="7">DSM 7165</strain>
    </source>
</reference>
<dbReference type="PANTHER" id="PTHR33231">
    <property type="entry name" value="30S RIBOSOMAL PROTEIN"/>
    <property type="match status" value="1"/>
</dbReference>
<evidence type="ECO:0000256" key="3">
    <source>
        <dbReference type="ARBA" id="ARBA00038695"/>
    </source>
</evidence>
<keyword evidence="7" id="KW-1185">Reference proteome</keyword>
<dbReference type="RefSeq" id="WP_093308200.1">
    <property type="nucleotide sequence ID" value="NZ_FNYH01000001.1"/>
</dbReference>
<dbReference type="OrthoDB" id="9795980at2"/>
<keyword evidence="1" id="KW-0810">Translation regulation</keyword>
<evidence type="ECO:0000256" key="5">
    <source>
        <dbReference type="ARBA" id="ARBA00041319"/>
    </source>
</evidence>
<gene>
    <name evidence="6" type="ORF">SAMN05421831_101327</name>
</gene>
<dbReference type="NCBIfam" id="NF007780">
    <property type="entry name" value="PRK10470.1"/>
    <property type="match status" value="1"/>
</dbReference>
<dbReference type="InterPro" id="IPR036567">
    <property type="entry name" value="RHF-like"/>
</dbReference>
<evidence type="ECO:0000256" key="2">
    <source>
        <dbReference type="ARBA" id="ARBA00038434"/>
    </source>
</evidence>
<name>A0A1H6QFE5_9GAMM</name>
<dbReference type="GO" id="GO:0043024">
    <property type="term" value="F:ribosomal small subunit binding"/>
    <property type="evidence" value="ECO:0007669"/>
    <property type="project" value="TreeGrafter"/>
</dbReference>